<protein>
    <submittedName>
        <fullName evidence="6">(diamondback moth) hypothetical protein</fullName>
    </submittedName>
</protein>
<accession>A0A8S4E7B2</accession>
<dbReference type="InterPro" id="IPR008922">
    <property type="entry name" value="Di-copper_centre_dom_sf"/>
</dbReference>
<organism evidence="6 7">
    <name type="scientific">Plutella xylostella</name>
    <name type="common">Diamondback moth</name>
    <name type="synonym">Plutella maculipennis</name>
    <dbReference type="NCBI Taxonomy" id="51655"/>
    <lineage>
        <taxon>Eukaryota</taxon>
        <taxon>Metazoa</taxon>
        <taxon>Ecdysozoa</taxon>
        <taxon>Arthropoda</taxon>
        <taxon>Hexapoda</taxon>
        <taxon>Insecta</taxon>
        <taxon>Pterygota</taxon>
        <taxon>Neoptera</taxon>
        <taxon>Endopterygota</taxon>
        <taxon>Lepidoptera</taxon>
        <taxon>Glossata</taxon>
        <taxon>Ditrysia</taxon>
        <taxon>Yponomeutoidea</taxon>
        <taxon>Plutellidae</taxon>
        <taxon>Plutella</taxon>
    </lineage>
</organism>
<dbReference type="PROSITE" id="PS00209">
    <property type="entry name" value="HEMOCYANIN_1"/>
    <property type="match status" value="1"/>
</dbReference>
<dbReference type="EMBL" id="CAJHNJ030000013">
    <property type="protein sequence ID" value="CAG9111408.1"/>
    <property type="molecule type" value="Genomic_DNA"/>
</dbReference>
<evidence type="ECO:0000259" key="5">
    <source>
        <dbReference type="Pfam" id="PF03723"/>
    </source>
</evidence>
<evidence type="ECO:0000259" key="3">
    <source>
        <dbReference type="Pfam" id="PF00372"/>
    </source>
</evidence>
<feature type="domain" description="Hemocyanin C-terminal" evidence="5">
    <location>
        <begin position="664"/>
        <end position="915"/>
    </location>
</feature>
<keyword evidence="1" id="KW-0758">Storage protein</keyword>
<reference evidence="6" key="1">
    <citation type="submission" date="2020-11" db="EMBL/GenBank/DDBJ databases">
        <authorList>
            <person name="Whiteford S."/>
        </authorList>
    </citation>
    <scope>NUCLEOTIDE SEQUENCE</scope>
</reference>
<evidence type="ECO:0000313" key="6">
    <source>
        <dbReference type="EMBL" id="CAG9111408.1"/>
    </source>
</evidence>
<keyword evidence="7" id="KW-1185">Reference proteome</keyword>
<dbReference type="Proteomes" id="UP000653454">
    <property type="component" value="Unassembled WGS sequence"/>
</dbReference>
<dbReference type="Pfam" id="PF03723">
    <property type="entry name" value="Hemocyanin_C"/>
    <property type="match status" value="2"/>
</dbReference>
<dbReference type="PROSITE" id="PS00210">
    <property type="entry name" value="HEMOCYANIN_2"/>
    <property type="match status" value="1"/>
</dbReference>
<dbReference type="InterPro" id="IPR013788">
    <property type="entry name" value="Hemocyanin/hexamerin"/>
</dbReference>
<dbReference type="Gene3D" id="1.10.1280.10">
    <property type="entry name" value="Di-copper center containing domain from catechol oxidase"/>
    <property type="match status" value="2"/>
</dbReference>
<evidence type="ECO:0000256" key="2">
    <source>
        <dbReference type="ARBA" id="ARBA00038082"/>
    </source>
</evidence>
<dbReference type="GO" id="GO:0005615">
    <property type="term" value="C:extracellular space"/>
    <property type="evidence" value="ECO:0007669"/>
    <property type="project" value="UniProtKB-ARBA"/>
</dbReference>
<dbReference type="SUPFAM" id="SSF48050">
    <property type="entry name" value="Hemocyanin, N-terminal domain"/>
    <property type="match status" value="1"/>
</dbReference>
<dbReference type="PANTHER" id="PTHR11511:SF5">
    <property type="entry name" value="FAT-BODY PROTEIN 1-RELATED"/>
    <property type="match status" value="1"/>
</dbReference>
<feature type="domain" description="Hemocyanin C-terminal" evidence="5">
    <location>
        <begin position="133"/>
        <end position="210"/>
    </location>
</feature>
<dbReference type="InterPro" id="IPR005204">
    <property type="entry name" value="Hemocyanin_N"/>
</dbReference>
<name>A0A8S4E7B2_PLUXY</name>
<evidence type="ECO:0000256" key="1">
    <source>
        <dbReference type="ARBA" id="ARBA00022761"/>
    </source>
</evidence>
<dbReference type="SUPFAM" id="SSF48056">
    <property type="entry name" value="Di-copper centre-containing domain"/>
    <property type="match status" value="2"/>
</dbReference>
<comment type="similarity">
    <text evidence="2">Belongs to the hemocyanin family.</text>
</comment>
<dbReference type="SUPFAM" id="SSF81296">
    <property type="entry name" value="E set domains"/>
    <property type="match status" value="2"/>
</dbReference>
<dbReference type="PANTHER" id="PTHR11511">
    <property type="entry name" value="LARVAL STORAGE PROTEIN/PHENOLOXIDASE"/>
    <property type="match status" value="1"/>
</dbReference>
<evidence type="ECO:0000313" key="7">
    <source>
        <dbReference type="Proteomes" id="UP000653454"/>
    </source>
</evidence>
<dbReference type="InterPro" id="IPR037020">
    <property type="entry name" value="Hemocyanin_C_sf"/>
</dbReference>
<feature type="domain" description="Hemocyanin N-terminal" evidence="4">
    <location>
        <begin position="247"/>
        <end position="367"/>
    </location>
</feature>
<proteinExistence type="inferred from homology"/>
<feature type="domain" description="Hemocyanin middle" evidence="3">
    <location>
        <begin position="372"/>
        <end position="653"/>
    </location>
</feature>
<dbReference type="PRINTS" id="PR00187">
    <property type="entry name" value="HAEMOCYANIN"/>
</dbReference>
<dbReference type="GO" id="GO:0045735">
    <property type="term" value="F:nutrient reservoir activity"/>
    <property type="evidence" value="ECO:0007669"/>
    <property type="project" value="UniProtKB-KW"/>
</dbReference>
<dbReference type="InterPro" id="IPR014756">
    <property type="entry name" value="Ig_E-set"/>
</dbReference>
<gene>
    <name evidence="6" type="ORF">PLXY2_LOCUS4637</name>
</gene>
<feature type="domain" description="Hemocyanin middle" evidence="3">
    <location>
        <begin position="1"/>
        <end position="120"/>
    </location>
</feature>
<sequence>MPSRFMDIDMLKYKYELVKDLEFLEYQIRETVFREHFVNCDGNKIDIQQKEAIEALGRRIYGNLRQSNDKLEQDLEYTTRGLLSFSMKISQRSEIPTAGIQYYEATLRDPIFWELQTYLMVLLEKVIQKKPIYRREHLYNYGVDITNVSVTPLLTYFDENVFDISHIYKVPNRPTGTESENVNIFYKKKELNSVPFNISITIHSAKSEQMRAVCFVLFALAAAASATPAFDSNDYETKLTTTMDIKTKQIWLLKLLNHILQPVMYKEVEEIGKNFKIEDHVDFYSKSDVVKRFVNCMKIGMLPRGEIFTLHVDRQMKEVISAFHLLYYAKDFTTFLKTACWMRLYLNEGMFVYALTVACRHREDCRGIILPPPYEIYPYYFVRADVIQKAYKLKMKRGLLDPKLCEFYGIKKTDKDVYVIDENVYDKRVYLNRDDKLRYFTEDIDLNTYYYYFHVDYPFWMRDDIFRNDFTKTRRGEICLYMMQQLLARHYLERLSNGLGEITTLSWNKPIKKGFVPWMALHNGVQLPMRWNNHVIVREDNVDVVRLVEDYEMIIKEAIIKGYIEINNVKFELIKPEDVEYLGRLIYGKIEKTDLDKTRFDAYRYLLIIMKSAIGLNTMKSDKYFVMPTLLDSYQTALRDPVFWRLQKRIVDFLILFKRRLPYYTREELQFQGVKIEKVVVDKLITYFDDYFMDMTNAVMLTDEELKKTTSDMTFLVRKRRLNHEPFKVTLDVYSDKATDCVVRIFLGPKKDVHGRLIDFNRNRLNFVELDTFVYKLDTGKNTIVRDSVDMHNLVRDRVMTHDFWKKLDHASDIKQLYIKDLRNYNTGFPTRLLLPKGRVGGMEMMLYCIVSPLKIVENVDQTLIRDTTRKDFLVNFRSTVLLDKMPLGFPLDRFVDVSRFFTSNMKLVDVVVYHKKKVCDMKSRWEKFVLRDYNMVDRTPIDAGTYFTDFVEVDTDIRRKDRFRDDSLEHL</sequence>
<dbReference type="Pfam" id="PF00372">
    <property type="entry name" value="Hemocyanin_M"/>
    <property type="match status" value="2"/>
</dbReference>
<comment type="caution">
    <text evidence="6">The sequence shown here is derived from an EMBL/GenBank/DDBJ whole genome shotgun (WGS) entry which is preliminary data.</text>
</comment>
<dbReference type="InterPro" id="IPR000896">
    <property type="entry name" value="Hemocyanin/hexamerin_mid_dom"/>
</dbReference>
<evidence type="ECO:0000259" key="4">
    <source>
        <dbReference type="Pfam" id="PF03722"/>
    </source>
</evidence>
<dbReference type="Pfam" id="PF03722">
    <property type="entry name" value="Hemocyanin_N"/>
    <property type="match status" value="1"/>
</dbReference>
<dbReference type="InterPro" id="IPR005203">
    <property type="entry name" value="Hemocyanin_C"/>
</dbReference>
<dbReference type="AlphaFoldDB" id="A0A8S4E7B2"/>
<dbReference type="InterPro" id="IPR036697">
    <property type="entry name" value="Hemocyanin_N_sf"/>
</dbReference>
<dbReference type="Gene3D" id="2.60.40.1520">
    <property type="entry name" value="Hemocyanin, C-terminal domain"/>
    <property type="match status" value="2"/>
</dbReference>
<dbReference type="Gene3D" id="1.20.1370.10">
    <property type="entry name" value="Hemocyanin, N-terminal domain"/>
    <property type="match status" value="1"/>
</dbReference>